<feature type="transmembrane region" description="Helical" evidence="7">
    <location>
        <begin position="156"/>
        <end position="180"/>
    </location>
</feature>
<dbReference type="PANTHER" id="PTHR23517">
    <property type="entry name" value="RESISTANCE PROTEIN MDTM, PUTATIVE-RELATED-RELATED"/>
    <property type="match status" value="1"/>
</dbReference>
<dbReference type="PROSITE" id="PS50850">
    <property type="entry name" value="MFS"/>
    <property type="match status" value="1"/>
</dbReference>
<feature type="transmembrane region" description="Helical" evidence="7">
    <location>
        <begin position="71"/>
        <end position="96"/>
    </location>
</feature>
<feature type="transmembrane region" description="Helical" evidence="7">
    <location>
        <begin position="291"/>
        <end position="316"/>
    </location>
</feature>
<dbReference type="Pfam" id="PF07690">
    <property type="entry name" value="MFS_1"/>
    <property type="match status" value="1"/>
</dbReference>
<comment type="subcellular location">
    <subcellularLocation>
        <location evidence="1">Cell membrane</location>
        <topology evidence="1">Multi-pass membrane protein</topology>
    </subcellularLocation>
</comment>
<feature type="transmembrane region" description="Helical" evidence="7">
    <location>
        <begin position="41"/>
        <end position="59"/>
    </location>
</feature>
<reference evidence="9" key="1">
    <citation type="submission" date="2020-05" db="EMBL/GenBank/DDBJ databases">
        <authorList>
            <person name="Chiriac C."/>
            <person name="Salcher M."/>
            <person name="Ghai R."/>
            <person name="Kavagutti S V."/>
        </authorList>
    </citation>
    <scope>NUCLEOTIDE SEQUENCE</scope>
</reference>
<proteinExistence type="predicted"/>
<evidence type="ECO:0000256" key="2">
    <source>
        <dbReference type="ARBA" id="ARBA00022448"/>
    </source>
</evidence>
<sequence length="382" mass="39663">MKSRHLFLLLCSSALGAMSYGVMFTLLDDYRDAYSISESKLGFLVAAGFITGFIANVLIAPLADRGHAKKLVLFGISVEIIGCLTMAFGGSFPILLLGRFLTGLGSGSSEPAIRRIIILANPDNMGRNLGLSVSAGVGGFALGPVISAVTAEAFGLAAPFLIITALLIITFIGISQLHVAETAVEDAPTQRVAFDLLRIRPLLGAIIIGLALFVMIGTFDALWSVMMDDIAAPTWVASVGITIFALPMLFLAPLGGRLTQQVGPFKASISGLSIAALFMATYGIIGSPYVMLGIGLAHGVVDGLTITGGSAAIALVAPRERLASAQGLYSGMQTLTGGLAAGTAGFAYEHIGRHTFWVCTIVMLVLIGSGAFLARGNLRIKG</sequence>
<evidence type="ECO:0000256" key="5">
    <source>
        <dbReference type="ARBA" id="ARBA00022989"/>
    </source>
</evidence>
<feature type="domain" description="Major facilitator superfamily (MFS) profile" evidence="8">
    <location>
        <begin position="5"/>
        <end position="378"/>
    </location>
</feature>
<organism evidence="9">
    <name type="scientific">freshwater metagenome</name>
    <dbReference type="NCBI Taxonomy" id="449393"/>
    <lineage>
        <taxon>unclassified sequences</taxon>
        <taxon>metagenomes</taxon>
        <taxon>ecological metagenomes</taxon>
    </lineage>
</organism>
<evidence type="ECO:0000259" key="8">
    <source>
        <dbReference type="PROSITE" id="PS50850"/>
    </source>
</evidence>
<dbReference type="AlphaFoldDB" id="A0A6J6M827"/>
<dbReference type="EMBL" id="CAEZWV010000010">
    <property type="protein sequence ID" value="CAB4669158.1"/>
    <property type="molecule type" value="Genomic_DNA"/>
</dbReference>
<keyword evidence="4 7" id="KW-0812">Transmembrane</keyword>
<name>A0A6J6M827_9ZZZZ</name>
<dbReference type="InterPro" id="IPR020846">
    <property type="entry name" value="MFS_dom"/>
</dbReference>
<dbReference type="SUPFAM" id="SSF103473">
    <property type="entry name" value="MFS general substrate transporter"/>
    <property type="match status" value="1"/>
</dbReference>
<feature type="transmembrane region" description="Helical" evidence="7">
    <location>
        <begin position="354"/>
        <end position="374"/>
    </location>
</feature>
<evidence type="ECO:0000256" key="1">
    <source>
        <dbReference type="ARBA" id="ARBA00004651"/>
    </source>
</evidence>
<evidence type="ECO:0000256" key="6">
    <source>
        <dbReference type="ARBA" id="ARBA00023136"/>
    </source>
</evidence>
<feature type="transmembrane region" description="Helical" evidence="7">
    <location>
        <begin position="267"/>
        <end position="285"/>
    </location>
</feature>
<feature type="transmembrane region" description="Helical" evidence="7">
    <location>
        <begin position="235"/>
        <end position="255"/>
    </location>
</feature>
<dbReference type="Gene3D" id="1.20.1250.20">
    <property type="entry name" value="MFS general substrate transporter like domains"/>
    <property type="match status" value="1"/>
</dbReference>
<dbReference type="InterPro" id="IPR011701">
    <property type="entry name" value="MFS"/>
</dbReference>
<dbReference type="GO" id="GO:0005886">
    <property type="term" value="C:plasma membrane"/>
    <property type="evidence" value="ECO:0007669"/>
    <property type="project" value="UniProtKB-SubCell"/>
</dbReference>
<feature type="transmembrane region" description="Helical" evidence="7">
    <location>
        <begin position="201"/>
        <end position="223"/>
    </location>
</feature>
<keyword evidence="2" id="KW-0813">Transport</keyword>
<dbReference type="InterPro" id="IPR050171">
    <property type="entry name" value="MFS_Transporters"/>
</dbReference>
<evidence type="ECO:0000256" key="7">
    <source>
        <dbReference type="SAM" id="Phobius"/>
    </source>
</evidence>
<evidence type="ECO:0000256" key="4">
    <source>
        <dbReference type="ARBA" id="ARBA00022692"/>
    </source>
</evidence>
<accession>A0A6J6M827</accession>
<gene>
    <name evidence="9" type="ORF">UFOPK2295_00687</name>
</gene>
<keyword evidence="5 7" id="KW-1133">Transmembrane helix</keyword>
<evidence type="ECO:0000313" key="9">
    <source>
        <dbReference type="EMBL" id="CAB4669158.1"/>
    </source>
</evidence>
<feature type="transmembrane region" description="Helical" evidence="7">
    <location>
        <begin position="328"/>
        <end position="348"/>
    </location>
</feature>
<protein>
    <submittedName>
        <fullName evidence="9">Unannotated protein</fullName>
    </submittedName>
</protein>
<dbReference type="GO" id="GO:0022857">
    <property type="term" value="F:transmembrane transporter activity"/>
    <property type="evidence" value="ECO:0007669"/>
    <property type="project" value="InterPro"/>
</dbReference>
<keyword evidence="3" id="KW-1003">Cell membrane</keyword>
<keyword evidence="6 7" id="KW-0472">Membrane</keyword>
<dbReference type="InterPro" id="IPR036259">
    <property type="entry name" value="MFS_trans_sf"/>
</dbReference>
<evidence type="ECO:0000256" key="3">
    <source>
        <dbReference type="ARBA" id="ARBA00022475"/>
    </source>
</evidence>